<comment type="caution">
    <text evidence="1">The sequence shown here is derived from an EMBL/GenBank/DDBJ whole genome shotgun (WGS) entry which is preliminary data.</text>
</comment>
<dbReference type="Proteomes" id="UP001215712">
    <property type="component" value="Unassembled WGS sequence"/>
</dbReference>
<organism evidence="1 2">
    <name type="scientific">Penicillium malachiteum</name>
    <dbReference type="NCBI Taxonomy" id="1324776"/>
    <lineage>
        <taxon>Eukaryota</taxon>
        <taxon>Fungi</taxon>
        <taxon>Dikarya</taxon>
        <taxon>Ascomycota</taxon>
        <taxon>Pezizomycotina</taxon>
        <taxon>Eurotiomycetes</taxon>
        <taxon>Eurotiomycetidae</taxon>
        <taxon>Eurotiales</taxon>
        <taxon>Aspergillaceae</taxon>
        <taxon>Penicillium</taxon>
    </lineage>
</organism>
<keyword evidence="2" id="KW-1185">Reference proteome</keyword>
<proteinExistence type="predicted"/>
<evidence type="ECO:0008006" key="3">
    <source>
        <dbReference type="Google" id="ProtNLM"/>
    </source>
</evidence>
<dbReference type="AlphaFoldDB" id="A0AAD6HS03"/>
<dbReference type="SUPFAM" id="SSF53474">
    <property type="entry name" value="alpha/beta-Hydrolases"/>
    <property type="match status" value="1"/>
</dbReference>
<dbReference type="Gene3D" id="3.40.50.1820">
    <property type="entry name" value="alpha/beta hydrolase"/>
    <property type="match status" value="1"/>
</dbReference>
<evidence type="ECO:0000313" key="2">
    <source>
        <dbReference type="Proteomes" id="UP001215712"/>
    </source>
</evidence>
<accession>A0AAD6HS03</accession>
<gene>
    <name evidence="1" type="ORF">N7493_002232</name>
</gene>
<evidence type="ECO:0000313" key="1">
    <source>
        <dbReference type="EMBL" id="KAJ5733446.1"/>
    </source>
</evidence>
<dbReference type="GO" id="GO:0017000">
    <property type="term" value="P:antibiotic biosynthetic process"/>
    <property type="evidence" value="ECO:0007669"/>
    <property type="project" value="UniProtKB-ARBA"/>
</dbReference>
<reference evidence="1" key="2">
    <citation type="submission" date="2023-01" db="EMBL/GenBank/DDBJ databases">
        <authorList>
            <person name="Petersen C."/>
        </authorList>
    </citation>
    <scope>NUCLEOTIDE SEQUENCE</scope>
    <source>
        <strain evidence="1">IBT 17514</strain>
    </source>
</reference>
<reference evidence="1" key="1">
    <citation type="journal article" date="2023" name="IMA Fungus">
        <title>Comparative genomic study of the Penicillium genus elucidates a diverse pangenome and 15 lateral gene transfer events.</title>
        <authorList>
            <person name="Petersen C."/>
            <person name="Sorensen T."/>
            <person name="Nielsen M.R."/>
            <person name="Sondergaard T.E."/>
            <person name="Sorensen J.L."/>
            <person name="Fitzpatrick D.A."/>
            <person name="Frisvad J.C."/>
            <person name="Nielsen K.L."/>
        </authorList>
    </citation>
    <scope>NUCLEOTIDE SEQUENCE</scope>
    <source>
        <strain evidence="1">IBT 17514</strain>
    </source>
</reference>
<sequence>MAQSKRVAPLEEDFPFQITSHIIPVTPFREYPHAIIDEDKGVYLAVKQYTPLEIYSNSSNTEDPITIIAACGLGFIKEIYEPLFAEILHQTSKTSVRIRSIWIADTFNLGESAIVNAENLGCDASPVDHARDIWSMISHFRDEMPKPLIGLGHSVGCNQLLCLSSWHPTLFHSFVFIEPGLDLNYGEKIVFPWIYGNLKRKEGWNSRAEAEKRAVKSQHADSWSEKAKLRLMRYGVFQPDATVNKWTLTMAKDQVASLIFRHNPGSIGMGPGGLDDVTLAQREIVPDSDPADVGKQLFYRRELRMGWDLLPGMRPWVLYVNGGNSPDFGDPEVREERARRTGTGVGGNGGMKLGAVKQVVIDDGAHTMPFDRSLNEVVLHVRDWLVAESRRWVDGPKRRRAEWQKGTLAEKQSVSKEFVAALVTQLKMAKRAGKL</sequence>
<dbReference type="EMBL" id="JAQJAN010000003">
    <property type="protein sequence ID" value="KAJ5733446.1"/>
    <property type="molecule type" value="Genomic_DNA"/>
</dbReference>
<protein>
    <recommendedName>
        <fullName evidence="3">AB hydrolase-1 domain-containing protein</fullName>
    </recommendedName>
</protein>
<dbReference type="InterPro" id="IPR029058">
    <property type="entry name" value="AB_hydrolase_fold"/>
</dbReference>
<name>A0AAD6HS03_9EURO</name>
<dbReference type="GO" id="GO:0072330">
    <property type="term" value="P:monocarboxylic acid biosynthetic process"/>
    <property type="evidence" value="ECO:0007669"/>
    <property type="project" value="UniProtKB-ARBA"/>
</dbReference>